<keyword evidence="5" id="KW-0236">DNA replication inhibitor</keyword>
<dbReference type="InterPro" id="IPR040038">
    <property type="entry name" value="TIPIN/Csm3/Swi3"/>
</dbReference>
<accession>A0A0N7MLH0</accession>
<evidence type="ECO:0000256" key="4">
    <source>
        <dbReference type="ARBA" id="ARBA00022763"/>
    </source>
</evidence>
<dbReference type="OrthoDB" id="437078at2759"/>
<reference evidence="12" key="1">
    <citation type="submission" date="2015-10" db="EMBL/GenBank/DDBJ databases">
        <authorList>
            <person name="Devillers H."/>
        </authorList>
    </citation>
    <scope>NUCLEOTIDE SEQUENCE [LARGE SCALE GENOMIC DNA]</scope>
</reference>
<feature type="compositionally biased region" description="Low complexity" evidence="9">
    <location>
        <begin position="1"/>
        <end position="14"/>
    </location>
</feature>
<dbReference type="Pfam" id="PF07962">
    <property type="entry name" value="Swi3"/>
    <property type="match status" value="1"/>
</dbReference>
<comment type="similarity">
    <text evidence="2 8">Belongs to the CSM3 family.</text>
</comment>
<comment type="function">
    <text evidence="8">Plays an important role in the control of DNA replication and the maintenance of replication fork stability.</text>
</comment>
<feature type="compositionally biased region" description="Polar residues" evidence="9">
    <location>
        <begin position="18"/>
        <end position="42"/>
    </location>
</feature>
<evidence type="ECO:0000256" key="6">
    <source>
        <dbReference type="ARBA" id="ARBA00023242"/>
    </source>
</evidence>
<evidence type="ECO:0000256" key="9">
    <source>
        <dbReference type="SAM" id="MobiDB-lite"/>
    </source>
</evidence>
<feature type="region of interest" description="Disordered" evidence="9">
    <location>
        <begin position="180"/>
        <end position="304"/>
    </location>
</feature>
<evidence type="ECO:0000256" key="1">
    <source>
        <dbReference type="ARBA" id="ARBA00004123"/>
    </source>
</evidence>
<keyword evidence="4 8" id="KW-0227">DNA damage</keyword>
<evidence type="ECO:0000313" key="12">
    <source>
        <dbReference type="Proteomes" id="UP000236544"/>
    </source>
</evidence>
<dbReference type="GO" id="GO:0003677">
    <property type="term" value="F:DNA binding"/>
    <property type="evidence" value="ECO:0007669"/>
    <property type="project" value="TreeGrafter"/>
</dbReference>
<proteinExistence type="inferred from homology"/>
<feature type="region of interest" description="Disordered" evidence="9">
    <location>
        <begin position="1"/>
        <end position="80"/>
    </location>
</feature>
<dbReference type="EMBL" id="LN890537">
    <property type="protein sequence ID" value="CUS22262.1"/>
    <property type="molecule type" value="Genomic_DNA"/>
</dbReference>
<keyword evidence="6 8" id="KW-0539">Nucleus</keyword>
<evidence type="ECO:0000256" key="8">
    <source>
        <dbReference type="RuleBase" id="RU366049"/>
    </source>
</evidence>
<evidence type="ECO:0000256" key="5">
    <source>
        <dbReference type="ARBA" id="ARBA00022880"/>
    </source>
</evidence>
<protein>
    <recommendedName>
        <fullName evidence="8">Chromosome segregation in meiosis protein</fullName>
    </recommendedName>
</protein>
<feature type="compositionally biased region" description="Polar residues" evidence="9">
    <location>
        <begin position="269"/>
        <end position="280"/>
    </location>
</feature>
<evidence type="ECO:0000256" key="2">
    <source>
        <dbReference type="ARBA" id="ARBA00006075"/>
    </source>
</evidence>
<gene>
    <name evidence="11" type="ORF">LAQU0_S05e01376g</name>
</gene>
<dbReference type="PANTHER" id="PTHR13220">
    <property type="entry name" value="TIMELESS INTERACTING-RELATED"/>
    <property type="match status" value="1"/>
</dbReference>
<name>A0A0N7MLH0_9SACH</name>
<sequence length="304" mass="33491">MPRRVSSSRALVSAGISRPTSVSLTACRSSNGPHNMSQQLQERFSEGVAPSQDPDSSLLADPTAINPSGLGPDGDAPLQDPTAIAARARRPQVKLTAEKLCSAKGLPAIMKHAPRRLRISKRRSSYDNLCHLLQFYQLWAHDLYPKAKFHDFVALCRNLGKTDPQLREYRIELLRQELEMGSEPEDGASARPQELSPAPEPTPSTPGMADLRSEPPSPAPAGADSDEDLIYNITRRAPTRVLHDSDVDEDTFMETQPPATEPARDLEQSLDQGSGPIKNNNEYDDEDEDEEDEDELAVMREMGL</sequence>
<feature type="compositionally biased region" description="Acidic residues" evidence="9">
    <location>
        <begin position="282"/>
        <end position="296"/>
    </location>
</feature>
<dbReference type="GO" id="GO:0031298">
    <property type="term" value="C:replication fork protection complex"/>
    <property type="evidence" value="ECO:0007669"/>
    <property type="project" value="TreeGrafter"/>
</dbReference>
<feature type="domain" description="Chromosome segregation in meiosis protein 3" evidence="10">
    <location>
        <begin position="94"/>
        <end position="177"/>
    </location>
</feature>
<dbReference type="GO" id="GO:0043111">
    <property type="term" value="P:replication fork arrest"/>
    <property type="evidence" value="ECO:0007669"/>
    <property type="project" value="TreeGrafter"/>
</dbReference>
<evidence type="ECO:0000313" key="11">
    <source>
        <dbReference type="EMBL" id="CUS22262.1"/>
    </source>
</evidence>
<evidence type="ECO:0000256" key="3">
    <source>
        <dbReference type="ARBA" id="ARBA00011217"/>
    </source>
</evidence>
<organism evidence="11 12">
    <name type="scientific">Lachancea quebecensis</name>
    <dbReference type="NCBI Taxonomy" id="1654605"/>
    <lineage>
        <taxon>Eukaryota</taxon>
        <taxon>Fungi</taxon>
        <taxon>Dikarya</taxon>
        <taxon>Ascomycota</taxon>
        <taxon>Saccharomycotina</taxon>
        <taxon>Saccharomycetes</taxon>
        <taxon>Saccharomycetales</taxon>
        <taxon>Saccharomycetaceae</taxon>
        <taxon>Lachancea</taxon>
    </lineage>
</organism>
<dbReference type="AlphaFoldDB" id="A0A0N7MLH0"/>
<dbReference type="PANTHER" id="PTHR13220:SF11">
    <property type="entry name" value="TIMELESS-INTERACTING PROTEIN"/>
    <property type="match status" value="1"/>
</dbReference>
<comment type="subcellular location">
    <subcellularLocation>
        <location evidence="1 8">Nucleus</location>
    </subcellularLocation>
</comment>
<evidence type="ECO:0000256" key="7">
    <source>
        <dbReference type="ARBA" id="ARBA00023306"/>
    </source>
</evidence>
<comment type="subunit">
    <text evidence="3">Component of the fork protection complex (FPC) consisting of TOF1 and CSM3.</text>
</comment>
<dbReference type="Proteomes" id="UP000236544">
    <property type="component" value="Unassembled WGS sequence"/>
</dbReference>
<evidence type="ECO:0000259" key="10">
    <source>
        <dbReference type="Pfam" id="PF07962"/>
    </source>
</evidence>
<dbReference type="InterPro" id="IPR012923">
    <property type="entry name" value="Csm3"/>
</dbReference>
<dbReference type="GO" id="GO:0031297">
    <property type="term" value="P:replication fork processing"/>
    <property type="evidence" value="ECO:0007669"/>
    <property type="project" value="UniProtKB-UniRule"/>
</dbReference>
<dbReference type="GO" id="GO:0006974">
    <property type="term" value="P:DNA damage response"/>
    <property type="evidence" value="ECO:0007669"/>
    <property type="project" value="UniProtKB-KW"/>
</dbReference>
<keyword evidence="12" id="KW-1185">Reference proteome</keyword>
<keyword evidence="7 8" id="KW-0131">Cell cycle</keyword>
<dbReference type="GO" id="GO:0000076">
    <property type="term" value="P:DNA replication checkpoint signaling"/>
    <property type="evidence" value="ECO:0007669"/>
    <property type="project" value="UniProtKB-UniRule"/>
</dbReference>